<reference evidence="1" key="1">
    <citation type="submission" date="2019-08" db="EMBL/GenBank/DDBJ databases">
        <title>Genome sequence of Clostridiales bacterium MT110.</title>
        <authorList>
            <person name="Cao J."/>
        </authorList>
    </citation>
    <scope>NUCLEOTIDE SEQUENCE</scope>
    <source>
        <strain evidence="1">MT110</strain>
    </source>
</reference>
<evidence type="ECO:0000313" key="1">
    <source>
        <dbReference type="EMBL" id="QOX65788.1"/>
    </source>
</evidence>
<organism evidence="1 2">
    <name type="scientific">Anoxybacterium hadale</name>
    <dbReference type="NCBI Taxonomy" id="3408580"/>
    <lineage>
        <taxon>Bacteria</taxon>
        <taxon>Bacillati</taxon>
        <taxon>Bacillota</taxon>
        <taxon>Clostridia</taxon>
        <taxon>Peptostreptococcales</taxon>
        <taxon>Anaerovoracaceae</taxon>
        <taxon>Anoxybacterium</taxon>
    </lineage>
</organism>
<accession>A0ACD1AHG8</accession>
<proteinExistence type="predicted"/>
<dbReference type="EMBL" id="CP042469">
    <property type="protein sequence ID" value="QOX65788.1"/>
    <property type="molecule type" value="Genomic_DNA"/>
</dbReference>
<name>A0ACD1AHG8_9FIRM</name>
<gene>
    <name evidence="1" type="ORF">FRZ06_01125</name>
</gene>
<evidence type="ECO:0000313" key="2">
    <source>
        <dbReference type="Proteomes" id="UP000594014"/>
    </source>
</evidence>
<dbReference type="Proteomes" id="UP000594014">
    <property type="component" value="Chromosome"/>
</dbReference>
<protein>
    <submittedName>
        <fullName evidence="1">Epoxyqueuosine reductase</fullName>
    </submittedName>
</protein>
<sequence length="352" mass="40238">MKSEGVSNTGIEAHIQKKAYELGFEKCGIVPLDQLAGYGEMMGERVKNLPESAAFYRRQQRLADPSTEFPWAKSVIVAAVPYGNYHVPDEVKGRIGKSYLFDIRIDENAREFQNNRKMEAFLEELGIRAETNRKFGVVGLRWAAQIAGLGVIRRNNFLYTESGSWVHLEGWLIDIKAEKKERTEVRKCPEGCKKCIEACPTGSLSQPYTMSPTACISFLTTFGGRDIPSLFQASKDFGSCIYGCDLCQDVCPMNRGTWNEKDEFPGMDDLAFSLLPENIILMEEAFYQTKVQPKFFYLQPDELWKWKVDTLCYMRNNYREEYRPLVTAACTDVHEKVREMAALICEELLLVR</sequence>
<keyword evidence="2" id="KW-1185">Reference proteome</keyword>